<dbReference type="Proteomes" id="UP000018050">
    <property type="component" value="Unassembled WGS sequence"/>
</dbReference>
<feature type="compositionally biased region" description="Low complexity" evidence="1">
    <location>
        <begin position="516"/>
        <end position="538"/>
    </location>
</feature>
<dbReference type="VEuPathDB" id="ToxoDB:EAH_00010490"/>
<dbReference type="OrthoDB" id="347895at2759"/>
<feature type="region of interest" description="Disordered" evidence="1">
    <location>
        <begin position="483"/>
        <end position="561"/>
    </location>
</feature>
<feature type="compositionally biased region" description="Low complexity" evidence="1">
    <location>
        <begin position="704"/>
        <end position="727"/>
    </location>
</feature>
<feature type="non-terminal residue" evidence="2">
    <location>
        <position position="755"/>
    </location>
</feature>
<feature type="compositionally biased region" description="Low complexity" evidence="1">
    <location>
        <begin position="678"/>
        <end position="689"/>
    </location>
</feature>
<evidence type="ECO:0000313" key="2">
    <source>
        <dbReference type="EMBL" id="CDI79272.1"/>
    </source>
</evidence>
<gene>
    <name evidence="2" type="ORF">EAH_00010490</name>
</gene>
<organism evidence="2 3">
    <name type="scientific">Eimeria acervulina</name>
    <name type="common">Coccidian parasite</name>
    <dbReference type="NCBI Taxonomy" id="5801"/>
    <lineage>
        <taxon>Eukaryota</taxon>
        <taxon>Sar</taxon>
        <taxon>Alveolata</taxon>
        <taxon>Apicomplexa</taxon>
        <taxon>Conoidasida</taxon>
        <taxon>Coccidia</taxon>
        <taxon>Eucoccidiorida</taxon>
        <taxon>Eimeriorina</taxon>
        <taxon>Eimeriidae</taxon>
        <taxon>Eimeria</taxon>
    </lineage>
</organism>
<evidence type="ECO:0000313" key="3">
    <source>
        <dbReference type="Proteomes" id="UP000018050"/>
    </source>
</evidence>
<feature type="compositionally biased region" description="Low complexity" evidence="1">
    <location>
        <begin position="615"/>
        <end position="628"/>
    </location>
</feature>
<evidence type="ECO:0000256" key="1">
    <source>
        <dbReference type="SAM" id="MobiDB-lite"/>
    </source>
</evidence>
<dbReference type="AlphaFoldDB" id="U6GI83"/>
<dbReference type="GeneID" id="25269119"/>
<feature type="compositionally biased region" description="Polar residues" evidence="1">
    <location>
        <begin position="63"/>
        <end position="79"/>
    </location>
</feature>
<feature type="compositionally biased region" description="Low complexity" evidence="1">
    <location>
        <begin position="588"/>
        <end position="607"/>
    </location>
</feature>
<feature type="region of interest" description="Disordered" evidence="1">
    <location>
        <begin position="53"/>
        <end position="89"/>
    </location>
</feature>
<protein>
    <submittedName>
        <fullName evidence="2">Uncharacterized protein</fullName>
    </submittedName>
</protein>
<dbReference type="OMA" id="QCANCSD"/>
<keyword evidence="3" id="KW-1185">Reference proteome</keyword>
<reference evidence="2" key="1">
    <citation type="submission" date="2013-10" db="EMBL/GenBank/DDBJ databases">
        <title>Genomic analysis of the causative agents of coccidiosis in chickens.</title>
        <authorList>
            <person name="Reid A.J."/>
            <person name="Blake D."/>
            <person name="Billington K."/>
            <person name="Browne H."/>
            <person name="Dunn M."/>
            <person name="Hung S."/>
            <person name="Kawahara F."/>
            <person name="Miranda-Saavedra D."/>
            <person name="Mourier T."/>
            <person name="Nagra H."/>
            <person name="Otto T.D."/>
            <person name="Rawlings N."/>
            <person name="Sanchez A."/>
            <person name="Sanders M."/>
            <person name="Subramaniam C."/>
            <person name="Tay Y."/>
            <person name="Dear P."/>
            <person name="Doerig C."/>
            <person name="Gruber A."/>
            <person name="Parkinson J."/>
            <person name="Shirley M."/>
            <person name="Wan K.L."/>
            <person name="Berriman M."/>
            <person name="Tomley F."/>
            <person name="Pain A."/>
        </authorList>
    </citation>
    <scope>NUCLEOTIDE SEQUENCE</scope>
    <source>
        <strain evidence="2">Houghton</strain>
    </source>
</reference>
<feature type="region of interest" description="Disordered" evidence="1">
    <location>
        <begin position="588"/>
        <end position="755"/>
    </location>
</feature>
<proteinExistence type="predicted"/>
<feature type="compositionally biased region" description="Low complexity" evidence="1">
    <location>
        <begin position="741"/>
        <end position="755"/>
    </location>
</feature>
<feature type="compositionally biased region" description="Basic and acidic residues" evidence="1">
    <location>
        <begin position="541"/>
        <end position="551"/>
    </location>
</feature>
<sequence length="755" mass="76736">MDTTRSQQCANCSDCMLPCRVFLGLSSPKALNPPTKKPTALKQSCVPLRPFGQEASVAPRSGRSISSGQLPGRTATSLQREPGAIRPVPHVVSSPAVSRVQERGRTLDSHATAAGAAQTSFMQTQQANPSPQYPLVRAAIVPLNRPGEGPVMAPVYRGQLSNPVITTAQSVHGVSHSSQFPTYIVPVLSAGAQAEIGVGTGTVAGTAAAARPAATYTSFAEQNSGEGQVACFVGPNGELYVRSNVASSAGSATPLSQQQMNACRSPSSAARSLSGSVTRAPVPVLVVQGRSQSVAPPLPRVYAAPASEPLGVYDETGMSVQEVKTPAKDGGYSMEKPVPIELDPSLRDVLDGQMLSSRSRVLAMELKNALYAAGSRLKAGFRPVVYEQAFFLELVCVFRLLSIVESIEKRIEDLQIQLSGSKKEPVSVDGRVDIGSGLMSEITDSQSGVNVAKGLSSLERKAARSGHRKGNAEVLDICQREATAKEGKAPGPKAAPPLLPKKSLGVVPKQAVPVSPKAGEGPAATATEGAAGEKTAAGVEVKSEVEAKEGKAPGPKAAPALLPKKSLGVVPKKALPVSPKAEAGPAAKAAEAQAAAKTAAAAEGTGEVEAKEGKAPGPKAAPALLPKKSLGMLPPKALPDSPKAGEGPAAKAAEGAAGEKPAAGIEVKSEVEAKEGKAPGPKAAPALLPRKSLGMLPKTALPVSPKAGEGPAAKAAEGGAGEKSAAGVEVKSEVEAKEGKAPGPKAAPALLPKTP</sequence>
<feature type="compositionally biased region" description="Low complexity" evidence="1">
    <location>
        <begin position="642"/>
        <end position="664"/>
    </location>
</feature>
<feature type="compositionally biased region" description="Low complexity" evidence="1">
    <location>
        <begin position="552"/>
        <end position="561"/>
    </location>
</feature>
<dbReference type="RefSeq" id="XP_013250603.1">
    <property type="nucleotide sequence ID" value="XM_013395149.1"/>
</dbReference>
<name>U6GI83_EIMAC</name>
<reference evidence="2" key="2">
    <citation type="submission" date="2013-10" db="EMBL/GenBank/DDBJ databases">
        <authorList>
            <person name="Aslett M."/>
        </authorList>
    </citation>
    <scope>NUCLEOTIDE SEQUENCE</scope>
    <source>
        <strain evidence="2">Houghton</strain>
    </source>
</reference>
<accession>U6GI83</accession>
<feature type="compositionally biased region" description="Basic and acidic residues" evidence="1">
    <location>
        <begin position="730"/>
        <end position="740"/>
    </location>
</feature>
<dbReference type="EMBL" id="HG670995">
    <property type="protein sequence ID" value="CDI79272.1"/>
    <property type="molecule type" value="Genomic_DNA"/>
</dbReference>
<feature type="compositionally biased region" description="Basic and acidic residues" evidence="1">
    <location>
        <begin position="667"/>
        <end position="677"/>
    </location>
</feature>